<feature type="region of interest" description="Disordered" evidence="1">
    <location>
        <begin position="68"/>
        <end position="87"/>
    </location>
</feature>
<proteinExistence type="predicted"/>
<reference evidence="3 4" key="1">
    <citation type="journal article" date="2014" name="Int. J. Syst. Evol. Microbiol.">
        <title>Complete genome sequence of Corynebacterium casei LMG S-19264T (=DSM 44701T), isolated from a smear-ripened cheese.</title>
        <authorList>
            <consortium name="US DOE Joint Genome Institute (JGI-PGF)"/>
            <person name="Walter F."/>
            <person name="Albersmeier A."/>
            <person name="Kalinowski J."/>
            <person name="Ruckert C."/>
        </authorList>
    </citation>
    <scope>NUCLEOTIDE SEQUENCE [LARGE SCALE GENOMIC DNA]</scope>
    <source>
        <strain evidence="3 4">IBRC-M 10912</strain>
    </source>
</reference>
<protein>
    <submittedName>
        <fullName evidence="3">Type IV pilin N-terminal domain-containing protein</fullName>
    </submittedName>
</protein>
<dbReference type="RefSeq" id="WP_377071369.1">
    <property type="nucleotide sequence ID" value="NZ_CP095397.1"/>
</dbReference>
<evidence type="ECO:0000313" key="3">
    <source>
        <dbReference type="EMBL" id="MFC4248560.1"/>
    </source>
</evidence>
<sequence length="135" mass="13821">MVAITVILAAVIAAFVLDLGQGQQDNARAGVQVDVSDSAKEVQISVTSLDNAEEVLIRGDVGEWDVPAGGGSGSFADAEPSLSTTGASTTLEWESTGSRTDGEVYLSSNSGTLSVVGVTDDGTETTIQTVDYDFS</sequence>
<evidence type="ECO:0000256" key="1">
    <source>
        <dbReference type="SAM" id="MobiDB-lite"/>
    </source>
</evidence>
<dbReference type="GeneID" id="71853567"/>
<name>A0ABD5P2L1_9EURY</name>
<evidence type="ECO:0000313" key="4">
    <source>
        <dbReference type="Proteomes" id="UP001595821"/>
    </source>
</evidence>
<gene>
    <name evidence="3" type="ORF">ACFOZ7_16765</name>
</gene>
<dbReference type="InterPro" id="IPR012859">
    <property type="entry name" value="Pilin_N_archaeal"/>
</dbReference>
<accession>A0ABD5P2L1</accession>
<dbReference type="EMBL" id="JBHSDJ010000125">
    <property type="protein sequence ID" value="MFC4248560.1"/>
    <property type="molecule type" value="Genomic_DNA"/>
</dbReference>
<dbReference type="Proteomes" id="UP001595821">
    <property type="component" value="Unassembled WGS sequence"/>
</dbReference>
<organism evidence="3 4">
    <name type="scientific">Natribaculum luteum</name>
    <dbReference type="NCBI Taxonomy" id="1586232"/>
    <lineage>
        <taxon>Archaea</taxon>
        <taxon>Methanobacteriati</taxon>
        <taxon>Methanobacteriota</taxon>
        <taxon>Stenosarchaea group</taxon>
        <taxon>Halobacteria</taxon>
        <taxon>Halobacteriales</taxon>
        <taxon>Natrialbaceae</taxon>
        <taxon>Natribaculum</taxon>
    </lineage>
</organism>
<evidence type="ECO:0000259" key="2">
    <source>
        <dbReference type="Pfam" id="PF07790"/>
    </source>
</evidence>
<dbReference type="AlphaFoldDB" id="A0ABD5P2L1"/>
<feature type="domain" description="Archaeal Type IV pilin N-terminal" evidence="2">
    <location>
        <begin position="1"/>
        <end position="46"/>
    </location>
</feature>
<comment type="caution">
    <text evidence="3">The sequence shown here is derived from an EMBL/GenBank/DDBJ whole genome shotgun (WGS) entry which is preliminary data.</text>
</comment>
<dbReference type="Pfam" id="PF07790">
    <property type="entry name" value="Pilin_N"/>
    <property type="match status" value="1"/>
</dbReference>